<dbReference type="OrthoDB" id="8182982at2759"/>
<protein>
    <submittedName>
        <fullName evidence="3">Aminopeptidase N</fullName>
    </submittedName>
</protein>
<feature type="domain" description="ERAP1-like C-terminal" evidence="2">
    <location>
        <begin position="124"/>
        <end position="452"/>
    </location>
</feature>
<dbReference type="InterPro" id="IPR024571">
    <property type="entry name" value="ERAP1-like_C_dom"/>
</dbReference>
<dbReference type="Pfam" id="PF11838">
    <property type="entry name" value="ERAP1_C"/>
    <property type="match status" value="1"/>
</dbReference>
<evidence type="ECO:0000313" key="3">
    <source>
        <dbReference type="EMBL" id="GBP64099.1"/>
    </source>
</evidence>
<keyword evidence="3" id="KW-0645">Protease</keyword>
<dbReference type="GO" id="GO:0005615">
    <property type="term" value="C:extracellular space"/>
    <property type="evidence" value="ECO:0007669"/>
    <property type="project" value="TreeGrafter"/>
</dbReference>
<evidence type="ECO:0000256" key="1">
    <source>
        <dbReference type="ARBA" id="ARBA00010136"/>
    </source>
</evidence>
<evidence type="ECO:0000313" key="4">
    <source>
        <dbReference type="Proteomes" id="UP000299102"/>
    </source>
</evidence>
<reference evidence="3 4" key="1">
    <citation type="journal article" date="2019" name="Commun. Biol.">
        <title>The bagworm genome reveals a unique fibroin gene that provides high tensile strength.</title>
        <authorList>
            <person name="Kono N."/>
            <person name="Nakamura H."/>
            <person name="Ohtoshi R."/>
            <person name="Tomita M."/>
            <person name="Numata K."/>
            <person name="Arakawa K."/>
        </authorList>
    </citation>
    <scope>NUCLEOTIDE SEQUENCE [LARGE SCALE GENOMIC DNA]</scope>
</reference>
<evidence type="ECO:0000259" key="2">
    <source>
        <dbReference type="Pfam" id="PF11838"/>
    </source>
</evidence>
<dbReference type="Gene3D" id="2.60.40.1910">
    <property type="match status" value="1"/>
</dbReference>
<dbReference type="GO" id="GO:0004177">
    <property type="term" value="F:aminopeptidase activity"/>
    <property type="evidence" value="ECO:0007669"/>
    <property type="project" value="UniProtKB-KW"/>
</dbReference>
<dbReference type="AlphaFoldDB" id="A0A4C1XPE5"/>
<dbReference type="PANTHER" id="PTHR11533">
    <property type="entry name" value="PROTEASE M1 ZINC METALLOPROTEASE"/>
    <property type="match status" value="1"/>
</dbReference>
<name>A0A4C1XPE5_EUMVA</name>
<keyword evidence="3" id="KW-0378">Hydrolase</keyword>
<dbReference type="GO" id="GO:0005737">
    <property type="term" value="C:cytoplasm"/>
    <property type="evidence" value="ECO:0007669"/>
    <property type="project" value="TreeGrafter"/>
</dbReference>
<dbReference type="STRING" id="151549.A0A4C1XPE5"/>
<comment type="caution">
    <text evidence="3">The sequence shown here is derived from an EMBL/GenBank/DDBJ whole genome shotgun (WGS) entry which is preliminary data.</text>
</comment>
<dbReference type="PANTHER" id="PTHR11533:SF18">
    <property type="entry name" value="FI02158P"/>
    <property type="match status" value="1"/>
</dbReference>
<accession>A0A4C1XPE5</accession>
<organism evidence="3 4">
    <name type="scientific">Eumeta variegata</name>
    <name type="common">Bagworm moth</name>
    <name type="synonym">Eumeta japonica</name>
    <dbReference type="NCBI Taxonomy" id="151549"/>
    <lineage>
        <taxon>Eukaryota</taxon>
        <taxon>Metazoa</taxon>
        <taxon>Ecdysozoa</taxon>
        <taxon>Arthropoda</taxon>
        <taxon>Hexapoda</taxon>
        <taxon>Insecta</taxon>
        <taxon>Pterygota</taxon>
        <taxon>Neoptera</taxon>
        <taxon>Endopterygota</taxon>
        <taxon>Lepidoptera</taxon>
        <taxon>Glossata</taxon>
        <taxon>Ditrysia</taxon>
        <taxon>Tineoidea</taxon>
        <taxon>Psychidae</taxon>
        <taxon>Oiketicinae</taxon>
        <taxon>Eumeta</taxon>
    </lineage>
</organism>
<dbReference type="GO" id="GO:0016020">
    <property type="term" value="C:membrane"/>
    <property type="evidence" value="ECO:0007669"/>
    <property type="project" value="TreeGrafter"/>
</dbReference>
<gene>
    <name evidence="3" type="primary">Anpep</name>
    <name evidence="3" type="ORF">EVAR_51099_1</name>
</gene>
<sequence length="491" mass="57101">MCNSFRKFKTFTRDDIWSSLHAAAKEDGKLPDDVHVNSVAESWYFKEALPLITAERNYDTNSVTVRQKLYLRERPHNVRSTDGASWWVPIVIARGDHLNFTNSTPDFWMNDSTTYTGMPSKKHFIIINPEEIAPFLVNYDKDNWNLLSEYLQKDERLRIPELTRAKLLHDAWNLAYAGELSFATALNMTLFLSKERNHVVWDPVFTMIDHIGRHIDSSEVHTKFQAYVRALLSPLYEELIQEEERADEENWRKNLRSYTQNFLCKAGYRPCIRHAQVHFRKWVDAPNPDEGNPLPNQYICPVFKWGTKKEWEFGLQRVINFPSTRKQSERTYLLKTLAGCPVDADRIERLLNITVLEGNANFTETDLFLIFSMLTGNSKGYTTLFNFVNKNWDILKEKYSSKTNLWDNLISSATSRFTTQQGLDLVSGLYAGHKGEFGSAKHIIETSIKNIREEAQWSAENIPVIENWLDDYLAKIKLEDDDDDDDLSTEE</sequence>
<dbReference type="Gene3D" id="1.25.50.20">
    <property type="match status" value="1"/>
</dbReference>
<dbReference type="InterPro" id="IPR050344">
    <property type="entry name" value="Peptidase_M1_aminopeptidases"/>
</dbReference>
<proteinExistence type="inferred from homology"/>
<dbReference type="FunFam" id="1.25.50.20:FF:000005">
    <property type="entry name" value="Aminopeptidase N-like protein"/>
    <property type="match status" value="1"/>
</dbReference>
<comment type="similarity">
    <text evidence="1">Belongs to the peptidase M1 family.</text>
</comment>
<dbReference type="EMBL" id="BGZK01000887">
    <property type="protein sequence ID" value="GBP64099.1"/>
    <property type="molecule type" value="Genomic_DNA"/>
</dbReference>
<keyword evidence="3" id="KW-0031">Aminopeptidase</keyword>
<keyword evidence="4" id="KW-1185">Reference proteome</keyword>
<dbReference type="Proteomes" id="UP000299102">
    <property type="component" value="Unassembled WGS sequence"/>
</dbReference>